<sequence length="231" mass="24595">MNKSVLYIATAVLATGSVFWTSPMVSRAETSTKAIKISEALNLPELEIPEIENVAGVVEEAVQIEEEEVADAEAEVIDMQAGPDIAVQKALAEKKAAEETKAAEEAAVQAKADARQNVVAYALQFVGGKYRAGGNDPHTGADCSGFVKYVMEHAAGISMNRSSSSQATQGHKISSNDMQPGDLIFYGSGSSISHVAMYIGDGKIVHASTERTGIKVSKWNYRTPIKIVSVF</sequence>
<dbReference type="SUPFAM" id="SSF54001">
    <property type="entry name" value="Cysteine proteinases"/>
    <property type="match status" value="1"/>
</dbReference>
<gene>
    <name evidence="7" type="ORF">LKD32_05265</name>
</gene>
<keyword evidence="8" id="KW-1185">Reference proteome</keyword>
<comment type="caution">
    <text evidence="7">The sequence shown here is derived from an EMBL/GenBank/DDBJ whole genome shotgun (WGS) entry which is preliminary data.</text>
</comment>
<keyword evidence="2" id="KW-0645">Protease</keyword>
<dbReference type="InterPro" id="IPR051202">
    <property type="entry name" value="Peptidase_C40"/>
</dbReference>
<keyword evidence="3" id="KW-0378">Hydrolase</keyword>
<feature type="domain" description="NlpC/P60" evidence="6">
    <location>
        <begin position="112"/>
        <end position="231"/>
    </location>
</feature>
<comment type="similarity">
    <text evidence="1">Belongs to the peptidase C40 family.</text>
</comment>
<dbReference type="EMBL" id="JAJEPU010000011">
    <property type="protein sequence ID" value="MCC2164301.1"/>
    <property type="molecule type" value="Genomic_DNA"/>
</dbReference>
<proteinExistence type="inferred from homology"/>
<evidence type="ECO:0000256" key="5">
    <source>
        <dbReference type="SAM" id="Coils"/>
    </source>
</evidence>
<dbReference type="InterPro" id="IPR038765">
    <property type="entry name" value="Papain-like_cys_pep_sf"/>
</dbReference>
<evidence type="ECO:0000256" key="4">
    <source>
        <dbReference type="ARBA" id="ARBA00022807"/>
    </source>
</evidence>
<dbReference type="PROSITE" id="PS51935">
    <property type="entry name" value="NLPC_P60"/>
    <property type="match status" value="1"/>
</dbReference>
<name>A0AAE3AM93_9FIRM</name>
<keyword evidence="5" id="KW-0175">Coiled coil</keyword>
<dbReference type="Pfam" id="PF00877">
    <property type="entry name" value="NLPC_P60"/>
    <property type="match status" value="1"/>
</dbReference>
<dbReference type="AlphaFoldDB" id="A0AAE3AM93"/>
<dbReference type="RefSeq" id="WP_177978266.1">
    <property type="nucleotide sequence ID" value="NZ_JAJEPU010000011.1"/>
</dbReference>
<dbReference type="InterPro" id="IPR000064">
    <property type="entry name" value="NLP_P60_dom"/>
</dbReference>
<evidence type="ECO:0000313" key="8">
    <source>
        <dbReference type="Proteomes" id="UP001198962"/>
    </source>
</evidence>
<dbReference type="PANTHER" id="PTHR47053">
    <property type="entry name" value="MUREIN DD-ENDOPEPTIDASE MEPH-RELATED"/>
    <property type="match status" value="1"/>
</dbReference>
<evidence type="ECO:0000256" key="2">
    <source>
        <dbReference type="ARBA" id="ARBA00022670"/>
    </source>
</evidence>
<organism evidence="7 8">
    <name type="scientific">Brotaphodocola catenula</name>
    <dbReference type="NCBI Taxonomy" id="2885361"/>
    <lineage>
        <taxon>Bacteria</taxon>
        <taxon>Bacillati</taxon>
        <taxon>Bacillota</taxon>
        <taxon>Clostridia</taxon>
        <taxon>Lachnospirales</taxon>
        <taxon>Lachnospiraceae</taxon>
        <taxon>Brotaphodocola</taxon>
    </lineage>
</organism>
<evidence type="ECO:0000313" key="7">
    <source>
        <dbReference type="EMBL" id="MCC2164301.1"/>
    </source>
</evidence>
<reference evidence="7" key="1">
    <citation type="submission" date="2021-10" db="EMBL/GenBank/DDBJ databases">
        <title>Anaerobic single-cell dispensing facilitates the cultivation of human gut bacteria.</title>
        <authorList>
            <person name="Afrizal A."/>
        </authorList>
    </citation>
    <scope>NUCLEOTIDE SEQUENCE</scope>
    <source>
        <strain evidence="7">CLA-AA-H274</strain>
    </source>
</reference>
<protein>
    <submittedName>
        <fullName evidence="7">C40 family peptidase</fullName>
    </submittedName>
</protein>
<feature type="coiled-coil region" evidence="5">
    <location>
        <begin position="55"/>
        <end position="107"/>
    </location>
</feature>
<evidence type="ECO:0000256" key="1">
    <source>
        <dbReference type="ARBA" id="ARBA00007074"/>
    </source>
</evidence>
<evidence type="ECO:0000256" key="3">
    <source>
        <dbReference type="ARBA" id="ARBA00022801"/>
    </source>
</evidence>
<dbReference type="Proteomes" id="UP001198962">
    <property type="component" value="Unassembled WGS sequence"/>
</dbReference>
<accession>A0AAE3AM93</accession>
<evidence type="ECO:0000259" key="6">
    <source>
        <dbReference type="PROSITE" id="PS51935"/>
    </source>
</evidence>
<dbReference type="GO" id="GO:0008234">
    <property type="term" value="F:cysteine-type peptidase activity"/>
    <property type="evidence" value="ECO:0007669"/>
    <property type="project" value="UniProtKB-KW"/>
</dbReference>
<dbReference type="GO" id="GO:0006508">
    <property type="term" value="P:proteolysis"/>
    <property type="evidence" value="ECO:0007669"/>
    <property type="project" value="UniProtKB-KW"/>
</dbReference>
<keyword evidence="4" id="KW-0788">Thiol protease</keyword>
<dbReference type="PANTHER" id="PTHR47053:SF1">
    <property type="entry name" value="MUREIN DD-ENDOPEPTIDASE MEPH-RELATED"/>
    <property type="match status" value="1"/>
</dbReference>
<dbReference type="Gene3D" id="3.90.1720.10">
    <property type="entry name" value="endopeptidase domain like (from Nostoc punctiforme)"/>
    <property type="match status" value="1"/>
</dbReference>